<gene>
    <name evidence="1" type="ORF">LR48_Vigan05g086900</name>
</gene>
<dbReference type="Gramene" id="KOM43265">
    <property type="protein sequence ID" value="KOM43265"/>
    <property type="gene ID" value="LR48_Vigan05g086900"/>
</dbReference>
<reference evidence="2" key="1">
    <citation type="journal article" date="2015" name="Proc. Natl. Acad. Sci. U.S.A.">
        <title>Genome sequencing of adzuki bean (Vigna angularis) provides insight into high starch and low fat accumulation and domestication.</title>
        <authorList>
            <person name="Yang K."/>
            <person name="Tian Z."/>
            <person name="Chen C."/>
            <person name="Luo L."/>
            <person name="Zhao B."/>
            <person name="Wang Z."/>
            <person name="Yu L."/>
            <person name="Li Y."/>
            <person name="Sun Y."/>
            <person name="Li W."/>
            <person name="Chen Y."/>
            <person name="Li Y."/>
            <person name="Zhang Y."/>
            <person name="Ai D."/>
            <person name="Zhao J."/>
            <person name="Shang C."/>
            <person name="Ma Y."/>
            <person name="Wu B."/>
            <person name="Wang M."/>
            <person name="Gao L."/>
            <person name="Sun D."/>
            <person name="Zhang P."/>
            <person name="Guo F."/>
            <person name="Wang W."/>
            <person name="Li Y."/>
            <person name="Wang J."/>
            <person name="Varshney R.K."/>
            <person name="Wang J."/>
            <person name="Ling H.Q."/>
            <person name="Wan P."/>
        </authorList>
    </citation>
    <scope>NUCLEOTIDE SEQUENCE</scope>
    <source>
        <strain evidence="2">cv. Jingnong 6</strain>
    </source>
</reference>
<dbReference type="Proteomes" id="UP000053144">
    <property type="component" value="Chromosome 5"/>
</dbReference>
<protein>
    <submittedName>
        <fullName evidence="1">Uncharacterized protein</fullName>
    </submittedName>
</protein>
<evidence type="ECO:0000313" key="2">
    <source>
        <dbReference type="Proteomes" id="UP000053144"/>
    </source>
</evidence>
<evidence type="ECO:0000313" key="1">
    <source>
        <dbReference type="EMBL" id="KOM43265.1"/>
    </source>
</evidence>
<organism evidence="1 2">
    <name type="scientific">Phaseolus angularis</name>
    <name type="common">Azuki bean</name>
    <name type="synonym">Vigna angularis</name>
    <dbReference type="NCBI Taxonomy" id="3914"/>
    <lineage>
        <taxon>Eukaryota</taxon>
        <taxon>Viridiplantae</taxon>
        <taxon>Streptophyta</taxon>
        <taxon>Embryophyta</taxon>
        <taxon>Tracheophyta</taxon>
        <taxon>Spermatophyta</taxon>
        <taxon>Magnoliopsida</taxon>
        <taxon>eudicotyledons</taxon>
        <taxon>Gunneridae</taxon>
        <taxon>Pentapetalae</taxon>
        <taxon>rosids</taxon>
        <taxon>fabids</taxon>
        <taxon>Fabales</taxon>
        <taxon>Fabaceae</taxon>
        <taxon>Papilionoideae</taxon>
        <taxon>50 kb inversion clade</taxon>
        <taxon>NPAAA clade</taxon>
        <taxon>indigoferoid/millettioid clade</taxon>
        <taxon>Phaseoleae</taxon>
        <taxon>Vigna</taxon>
    </lineage>
</organism>
<name>A0A0L9UK47_PHAAN</name>
<sequence length="141" mass="15707">MLPFNFSLLHGALLHWSTSFAYHTHQLLAQATSSFLASTLLIHAFSHAASSFYTSLIIQPLCFLSRAREASHSLSRAPLSPTTDPHSIRVFEDIFSFFVIFPLRSSLEEASKELVTRTCVISLEARPSIGTRAQVASTRQR</sequence>
<accession>A0A0L9UK47</accession>
<proteinExistence type="predicted"/>
<dbReference type="AlphaFoldDB" id="A0A0L9UK47"/>
<dbReference type="EMBL" id="CM003375">
    <property type="protein sequence ID" value="KOM43265.1"/>
    <property type="molecule type" value="Genomic_DNA"/>
</dbReference>